<sequence length="79" mass="8215">MSLTAESVDGDSRLETTFLGVAGLQVSLPENPEPARLDVLDVSDVAADGFENIGCRVAEGAGFFAFSCSGFFAVVVRGE</sequence>
<organism evidence="1 2">
    <name type="scientific">Kribbella voronezhensis</name>
    <dbReference type="NCBI Taxonomy" id="2512212"/>
    <lineage>
        <taxon>Bacteria</taxon>
        <taxon>Bacillati</taxon>
        <taxon>Actinomycetota</taxon>
        <taxon>Actinomycetes</taxon>
        <taxon>Propionibacteriales</taxon>
        <taxon>Kribbellaceae</taxon>
        <taxon>Kribbella</taxon>
    </lineage>
</organism>
<gene>
    <name evidence="1" type="ORF">EV138_5487</name>
</gene>
<dbReference type="EMBL" id="SOCE01000001">
    <property type="protein sequence ID" value="TDU91874.1"/>
    <property type="molecule type" value="Genomic_DNA"/>
</dbReference>
<dbReference type="OrthoDB" id="7063836at2"/>
<evidence type="ECO:0000313" key="2">
    <source>
        <dbReference type="Proteomes" id="UP000295151"/>
    </source>
</evidence>
<dbReference type="AlphaFoldDB" id="A0A4R7THW5"/>
<accession>A0A4R7THW5</accession>
<comment type="caution">
    <text evidence="1">The sequence shown here is derived from an EMBL/GenBank/DDBJ whole genome shotgun (WGS) entry which is preliminary data.</text>
</comment>
<protein>
    <submittedName>
        <fullName evidence="1">Uncharacterized protein</fullName>
    </submittedName>
</protein>
<evidence type="ECO:0000313" key="1">
    <source>
        <dbReference type="EMBL" id="TDU91874.1"/>
    </source>
</evidence>
<name>A0A4R7THW5_9ACTN</name>
<keyword evidence="2" id="KW-1185">Reference proteome</keyword>
<reference evidence="1 2" key="1">
    <citation type="submission" date="2019-03" db="EMBL/GenBank/DDBJ databases">
        <title>Genomic Encyclopedia of Type Strains, Phase III (KMG-III): the genomes of soil and plant-associated and newly described type strains.</title>
        <authorList>
            <person name="Whitman W."/>
        </authorList>
    </citation>
    <scope>NUCLEOTIDE SEQUENCE [LARGE SCALE GENOMIC DNA]</scope>
    <source>
        <strain evidence="1 2">VKM Ac-2575</strain>
    </source>
</reference>
<proteinExistence type="predicted"/>
<dbReference type="RefSeq" id="WP_133981551.1">
    <property type="nucleotide sequence ID" value="NZ_SOCE01000001.1"/>
</dbReference>
<dbReference type="Proteomes" id="UP000295151">
    <property type="component" value="Unassembled WGS sequence"/>
</dbReference>